<proteinExistence type="predicted"/>
<evidence type="ECO:0000256" key="1">
    <source>
        <dbReference type="ARBA" id="ARBA00001911"/>
    </source>
</evidence>
<keyword evidence="3" id="KW-0520">NAD</keyword>
<keyword evidence="2" id="KW-0210">Decarboxylase</keyword>
<dbReference type="InterPro" id="IPR036291">
    <property type="entry name" value="NAD(P)-bd_dom_sf"/>
</dbReference>
<dbReference type="PANTHER" id="PTHR43078">
    <property type="entry name" value="UDP-GLUCURONIC ACID DECARBOXYLASE-RELATED"/>
    <property type="match status" value="1"/>
</dbReference>
<dbReference type="SUPFAM" id="SSF51735">
    <property type="entry name" value="NAD(P)-binding Rossmann-fold domains"/>
    <property type="match status" value="1"/>
</dbReference>
<reference evidence="7" key="1">
    <citation type="journal article" date="2019" name="Int. J. Syst. Evol. Microbiol.">
        <title>The Global Catalogue of Microorganisms (GCM) 10K type strain sequencing project: providing services to taxonomists for standard genome sequencing and annotation.</title>
        <authorList>
            <consortium name="The Broad Institute Genomics Platform"/>
            <consortium name="The Broad Institute Genome Sequencing Center for Infectious Disease"/>
            <person name="Wu L."/>
            <person name="Ma J."/>
        </authorList>
    </citation>
    <scope>NUCLEOTIDE SEQUENCE [LARGE SCALE GENOMIC DNA]</scope>
    <source>
        <strain evidence="7">CGMCC 1.13574</strain>
    </source>
</reference>
<accession>A0ABW4ZSI8</accession>
<sequence>MKVLVTGGAGFIGSHLVERLLATGHQVWTLDDLSNGRPDFLEHVKLNKHHHLVVDSVMNRAVLKKLLQRCDAVFHLAATLGVKNTVENPLKIIEGNIDGTRNVLELAYQNNVKVIFASTSEVYGKNEKLPFREDSDRVLGATSVNRWCYSTAKALDEHICFAYADKGLPVTVVRYFNTYGPRQTASQYGQVVPRFIVAALSDQQIEVYGDGTQYRCFTYVDDTVAGTIAALSKQANGKAFNIGSSVPISIEDLAKMVVRLTGSSSQIVKVPYEQVYGRGYEDMMARTPDLMNAQSILGYAPSVSLDDGLQRTIDWYRGGE</sequence>
<dbReference type="RefSeq" id="WP_386043405.1">
    <property type="nucleotide sequence ID" value="NZ_JBHUIO010000002.1"/>
</dbReference>
<evidence type="ECO:0000313" key="7">
    <source>
        <dbReference type="Proteomes" id="UP001597343"/>
    </source>
</evidence>
<comment type="cofactor">
    <cofactor evidence="1">
        <name>NAD(+)</name>
        <dbReference type="ChEBI" id="CHEBI:57540"/>
    </cofactor>
</comment>
<dbReference type="Proteomes" id="UP001597343">
    <property type="component" value="Unassembled WGS sequence"/>
</dbReference>
<dbReference type="PANTHER" id="PTHR43078:SF6">
    <property type="entry name" value="UDP-GLUCURONIC ACID DECARBOXYLASE 1"/>
    <property type="match status" value="1"/>
</dbReference>
<dbReference type="PRINTS" id="PR01713">
    <property type="entry name" value="NUCEPIMERASE"/>
</dbReference>
<evidence type="ECO:0000256" key="4">
    <source>
        <dbReference type="ARBA" id="ARBA00023239"/>
    </source>
</evidence>
<dbReference type="Pfam" id="PF01370">
    <property type="entry name" value="Epimerase"/>
    <property type="match status" value="1"/>
</dbReference>
<keyword evidence="7" id="KW-1185">Reference proteome</keyword>
<dbReference type="InterPro" id="IPR044516">
    <property type="entry name" value="UXS-like"/>
</dbReference>
<keyword evidence="4" id="KW-0456">Lyase</keyword>
<evidence type="ECO:0000256" key="2">
    <source>
        <dbReference type="ARBA" id="ARBA00022793"/>
    </source>
</evidence>
<evidence type="ECO:0000313" key="6">
    <source>
        <dbReference type="EMBL" id="MFD2168570.1"/>
    </source>
</evidence>
<name>A0ABW4ZSI8_9BACL</name>
<dbReference type="InterPro" id="IPR001509">
    <property type="entry name" value="Epimerase_deHydtase"/>
</dbReference>
<dbReference type="Gene3D" id="3.40.50.720">
    <property type="entry name" value="NAD(P)-binding Rossmann-like Domain"/>
    <property type="match status" value="1"/>
</dbReference>
<protein>
    <submittedName>
        <fullName evidence="6">NAD-dependent epimerase/dehydratase family protein</fullName>
    </submittedName>
</protein>
<organism evidence="6 7">
    <name type="scientific">Tumebacillus lipolyticus</name>
    <dbReference type="NCBI Taxonomy" id="1280370"/>
    <lineage>
        <taxon>Bacteria</taxon>
        <taxon>Bacillati</taxon>
        <taxon>Bacillota</taxon>
        <taxon>Bacilli</taxon>
        <taxon>Bacillales</taxon>
        <taxon>Alicyclobacillaceae</taxon>
        <taxon>Tumebacillus</taxon>
    </lineage>
</organism>
<dbReference type="EMBL" id="JBHUIO010000002">
    <property type="protein sequence ID" value="MFD2168570.1"/>
    <property type="molecule type" value="Genomic_DNA"/>
</dbReference>
<evidence type="ECO:0000259" key="5">
    <source>
        <dbReference type="Pfam" id="PF01370"/>
    </source>
</evidence>
<comment type="caution">
    <text evidence="6">The sequence shown here is derived from an EMBL/GenBank/DDBJ whole genome shotgun (WGS) entry which is preliminary data.</text>
</comment>
<feature type="domain" description="NAD-dependent epimerase/dehydratase" evidence="5">
    <location>
        <begin position="3"/>
        <end position="243"/>
    </location>
</feature>
<gene>
    <name evidence="6" type="ORF">ACFSOY_00875</name>
</gene>
<evidence type="ECO:0000256" key="3">
    <source>
        <dbReference type="ARBA" id="ARBA00023027"/>
    </source>
</evidence>